<evidence type="ECO:0000313" key="1">
    <source>
        <dbReference type="EMBL" id="MFI1715095.1"/>
    </source>
</evidence>
<protein>
    <submittedName>
        <fullName evidence="1">Uncharacterized protein</fullName>
    </submittedName>
</protein>
<sequence>MLIRHLVEDGVLHLALLRDLDVPSRAAAALQIETLLLAHRPRLVRMQLPTADPSPASLSALARARRMCEGLGIPLTVVGPAPVVGPSGAA</sequence>
<keyword evidence="2" id="KW-1185">Reference proteome</keyword>
<dbReference type="EMBL" id="JBIRUI010000006">
    <property type="protein sequence ID" value="MFI1715095.1"/>
    <property type="molecule type" value="Genomic_DNA"/>
</dbReference>
<evidence type="ECO:0000313" key="2">
    <source>
        <dbReference type="Proteomes" id="UP001611339"/>
    </source>
</evidence>
<organism evidence="1 2">
    <name type="scientific">Streptomyces litmocidini</name>
    <dbReference type="NCBI Taxonomy" id="67318"/>
    <lineage>
        <taxon>Bacteria</taxon>
        <taxon>Bacillati</taxon>
        <taxon>Actinomycetota</taxon>
        <taxon>Actinomycetes</taxon>
        <taxon>Kitasatosporales</taxon>
        <taxon>Streptomycetaceae</taxon>
        <taxon>Streptomyces</taxon>
    </lineage>
</organism>
<accession>A0ABW7U9T5</accession>
<dbReference type="Proteomes" id="UP001611339">
    <property type="component" value="Unassembled WGS sequence"/>
</dbReference>
<comment type="caution">
    <text evidence="1">The sequence shown here is derived from an EMBL/GenBank/DDBJ whole genome shotgun (WGS) entry which is preliminary data.</text>
</comment>
<dbReference type="RefSeq" id="WP_123458277.1">
    <property type="nucleotide sequence ID" value="NZ_JBEYXG010000016.1"/>
</dbReference>
<name>A0ABW7U9T5_9ACTN</name>
<reference evidence="1 2" key="1">
    <citation type="submission" date="2024-10" db="EMBL/GenBank/DDBJ databases">
        <title>The Natural Products Discovery Center: Release of the First 8490 Sequenced Strains for Exploring Actinobacteria Biosynthetic Diversity.</title>
        <authorList>
            <person name="Kalkreuter E."/>
            <person name="Kautsar S.A."/>
            <person name="Yang D."/>
            <person name="Bader C.D."/>
            <person name="Teijaro C.N."/>
            <person name="Fluegel L."/>
            <person name="Davis C.M."/>
            <person name="Simpson J.R."/>
            <person name="Lauterbach L."/>
            <person name="Steele A.D."/>
            <person name="Gui C."/>
            <person name="Meng S."/>
            <person name="Li G."/>
            <person name="Viehrig K."/>
            <person name="Ye F."/>
            <person name="Su P."/>
            <person name="Kiefer A.F."/>
            <person name="Nichols A."/>
            <person name="Cepeda A.J."/>
            <person name="Yan W."/>
            <person name="Fan B."/>
            <person name="Jiang Y."/>
            <person name="Adhikari A."/>
            <person name="Zheng C.-J."/>
            <person name="Schuster L."/>
            <person name="Cowan T.M."/>
            <person name="Smanski M.J."/>
            <person name="Chevrette M.G."/>
            <person name="De Carvalho L.P.S."/>
            <person name="Shen B."/>
        </authorList>
    </citation>
    <scope>NUCLEOTIDE SEQUENCE [LARGE SCALE GENOMIC DNA]</scope>
    <source>
        <strain evidence="1 2">NPDC020602</strain>
    </source>
</reference>
<gene>
    <name evidence="1" type="ORF">ACH407_16200</name>
</gene>
<proteinExistence type="predicted"/>